<feature type="domain" description="Aminoglycoside phosphotransferase" evidence="1">
    <location>
        <begin position="238"/>
        <end position="307"/>
    </location>
</feature>
<organism evidence="2 3">
    <name type="scientific">Paenibacillus motobuensis</name>
    <dbReference type="NCBI Taxonomy" id="295324"/>
    <lineage>
        <taxon>Bacteria</taxon>
        <taxon>Bacillati</taxon>
        <taxon>Bacillota</taxon>
        <taxon>Bacilli</taxon>
        <taxon>Bacillales</taxon>
        <taxon>Paenibacillaceae</taxon>
        <taxon>Paenibacillus</taxon>
    </lineage>
</organism>
<keyword evidence="3" id="KW-1185">Reference proteome</keyword>
<sequence length="375" mass="43264">MSHYDFSQVEQTQIESEKLTIVLSKMLGKAINHASYQTKQLQGGTVGDVLLVTGAAETIDGEKLSYNVVWKRQGKWERPGDPNSWRREYDLYQSNLGAAFTPALRWPECYHSELRDGDIGLWIEYIDGVSGSDLTIEMLEQAALELGRFQGSITKKHDDLRGISCLGDEGFLMREFNQWHTQSFTYDFLVSEPCRIPGFLKQMLKDGDIQLVEGKSFEYGYLRSRGCNIPEHLKQMLIDMDNRRDEIFAELQNLPVVLCHRDFWNENIFFTDGKIRIIDWDTSGWGFLGEDIASLIVDGMDVARFEENYRRLVPAYLKGISEYMDIPPMDEACILTMTLIKFGYRMMQEYMFSEDPTEKSCAVNALQKIYEIRGM</sequence>
<dbReference type="SUPFAM" id="SSF56112">
    <property type="entry name" value="Protein kinase-like (PK-like)"/>
    <property type="match status" value="1"/>
</dbReference>
<gene>
    <name evidence="2" type="ORF">GCM10008933_26250</name>
</gene>
<accession>A0ABN0YG03</accession>
<name>A0ABN0YG03_9BACL</name>
<dbReference type="Proteomes" id="UP001500340">
    <property type="component" value="Unassembled WGS sequence"/>
</dbReference>
<reference evidence="2 3" key="1">
    <citation type="journal article" date="2019" name="Int. J. Syst. Evol. Microbiol.">
        <title>The Global Catalogue of Microorganisms (GCM) 10K type strain sequencing project: providing services to taxonomists for standard genome sequencing and annotation.</title>
        <authorList>
            <consortium name="The Broad Institute Genomics Platform"/>
            <consortium name="The Broad Institute Genome Sequencing Center for Infectious Disease"/>
            <person name="Wu L."/>
            <person name="Ma J."/>
        </authorList>
    </citation>
    <scope>NUCLEOTIDE SEQUENCE [LARGE SCALE GENOMIC DNA]</scope>
    <source>
        <strain evidence="2 3">JCM 12774</strain>
    </source>
</reference>
<proteinExistence type="predicted"/>
<dbReference type="RefSeq" id="WP_343861723.1">
    <property type="nucleotide sequence ID" value="NZ_BAAACX010000009.1"/>
</dbReference>
<evidence type="ECO:0000313" key="2">
    <source>
        <dbReference type="EMBL" id="GAA0394173.1"/>
    </source>
</evidence>
<dbReference type="Gene3D" id="3.90.1200.10">
    <property type="match status" value="1"/>
</dbReference>
<protein>
    <recommendedName>
        <fullName evidence="1">Aminoglycoside phosphotransferase domain-containing protein</fullName>
    </recommendedName>
</protein>
<dbReference type="EMBL" id="BAAACX010000009">
    <property type="protein sequence ID" value="GAA0394173.1"/>
    <property type="molecule type" value="Genomic_DNA"/>
</dbReference>
<comment type="caution">
    <text evidence="2">The sequence shown here is derived from an EMBL/GenBank/DDBJ whole genome shotgun (WGS) entry which is preliminary data.</text>
</comment>
<dbReference type="Pfam" id="PF01636">
    <property type="entry name" value="APH"/>
    <property type="match status" value="1"/>
</dbReference>
<dbReference type="InterPro" id="IPR011009">
    <property type="entry name" value="Kinase-like_dom_sf"/>
</dbReference>
<evidence type="ECO:0000259" key="1">
    <source>
        <dbReference type="Pfam" id="PF01636"/>
    </source>
</evidence>
<dbReference type="InterPro" id="IPR002575">
    <property type="entry name" value="Aminoglycoside_PTrfase"/>
</dbReference>
<evidence type="ECO:0000313" key="3">
    <source>
        <dbReference type="Proteomes" id="UP001500340"/>
    </source>
</evidence>